<gene>
    <name evidence="1" type="ORF">SUBVAR_07013</name>
</gene>
<organism evidence="1 2">
    <name type="scientific">Subdoligranulum variabile DSM 15176</name>
    <dbReference type="NCBI Taxonomy" id="411471"/>
    <lineage>
        <taxon>Bacteria</taxon>
        <taxon>Bacillati</taxon>
        <taxon>Bacillota</taxon>
        <taxon>Clostridia</taxon>
        <taxon>Eubacteriales</taxon>
        <taxon>Oscillospiraceae</taxon>
        <taxon>Subdoligranulum</taxon>
    </lineage>
</organism>
<comment type="caution">
    <text evidence="1">The sequence shown here is derived from an EMBL/GenBank/DDBJ whole genome shotgun (WGS) entry which is preliminary data.</text>
</comment>
<dbReference type="AlphaFoldDB" id="D1PRI4"/>
<evidence type="ECO:0000313" key="2">
    <source>
        <dbReference type="Proteomes" id="UP000003438"/>
    </source>
</evidence>
<sequence>MRQAKKGEIWMQVLYILVKRDSWSGAGSTVVESYTDKDIAIQKRDELNRADVRRQKAWCRRHGRTCHPWDRYQVTKETRYQDGRIQWEPA</sequence>
<accession>D1PRI4</accession>
<dbReference type="HOGENOM" id="CLU_2439646_0_0_9"/>
<evidence type="ECO:0000313" key="1">
    <source>
        <dbReference type="EMBL" id="EFB74710.1"/>
    </source>
</evidence>
<dbReference type="STRING" id="411471.SUBVAR_07013"/>
<dbReference type="Proteomes" id="UP000003438">
    <property type="component" value="Unassembled WGS sequence"/>
</dbReference>
<name>D1PRI4_9FIRM</name>
<keyword evidence="2" id="KW-1185">Reference proteome</keyword>
<protein>
    <submittedName>
        <fullName evidence="1">Uncharacterized protein</fullName>
    </submittedName>
</protein>
<reference evidence="1" key="1">
    <citation type="submission" date="2009-12" db="EMBL/GenBank/DDBJ databases">
        <authorList>
            <person name="Weinstock G."/>
            <person name="Sodergren E."/>
            <person name="Clifton S."/>
            <person name="Fulton L."/>
            <person name="Fulton B."/>
            <person name="Courtney L."/>
            <person name="Fronick C."/>
            <person name="Harrison M."/>
            <person name="Strong C."/>
            <person name="Farmer C."/>
            <person name="Delahaunty K."/>
            <person name="Markovic C."/>
            <person name="Hall O."/>
            <person name="Minx P."/>
            <person name="Tomlinson C."/>
            <person name="Mitreva M."/>
            <person name="Nelson J."/>
            <person name="Hou S."/>
            <person name="Wollam A."/>
            <person name="Pepin K.H."/>
            <person name="Johnson M."/>
            <person name="Bhonagiri V."/>
            <person name="Nash W.E."/>
            <person name="Warren W."/>
            <person name="Chinwalla A."/>
            <person name="Mardis E.R."/>
            <person name="Wilson R.K."/>
        </authorList>
    </citation>
    <scope>NUCLEOTIDE SEQUENCE [LARGE SCALE GENOMIC DNA]</scope>
    <source>
        <strain evidence="1">DSM 15176</strain>
    </source>
</reference>
<proteinExistence type="predicted"/>
<dbReference type="EMBL" id="ACBY02000060">
    <property type="protein sequence ID" value="EFB74710.1"/>
    <property type="molecule type" value="Genomic_DNA"/>
</dbReference>